<protein>
    <submittedName>
        <fullName evidence="2">Uncharacterized protein</fullName>
    </submittedName>
</protein>
<evidence type="ECO:0000313" key="2">
    <source>
        <dbReference type="EMBL" id="CAD1833406.1"/>
    </source>
</evidence>
<reference evidence="2" key="1">
    <citation type="submission" date="2020-07" db="EMBL/GenBank/DDBJ databases">
        <authorList>
            <person name="Lin J."/>
        </authorList>
    </citation>
    <scope>NUCLEOTIDE SEQUENCE</scope>
</reference>
<accession>A0A6V7PS66</accession>
<name>A0A6V7PS66_ANACO</name>
<feature type="region of interest" description="Disordered" evidence="1">
    <location>
        <begin position="127"/>
        <end position="178"/>
    </location>
</feature>
<proteinExistence type="predicted"/>
<dbReference type="AlphaFoldDB" id="A0A6V7PS66"/>
<organism evidence="2">
    <name type="scientific">Ananas comosus var. bracteatus</name>
    <name type="common">red pineapple</name>
    <dbReference type="NCBI Taxonomy" id="296719"/>
    <lineage>
        <taxon>Eukaryota</taxon>
        <taxon>Viridiplantae</taxon>
        <taxon>Streptophyta</taxon>
        <taxon>Embryophyta</taxon>
        <taxon>Tracheophyta</taxon>
        <taxon>Spermatophyta</taxon>
        <taxon>Magnoliopsida</taxon>
        <taxon>Liliopsida</taxon>
        <taxon>Poales</taxon>
        <taxon>Bromeliaceae</taxon>
        <taxon>Bromelioideae</taxon>
        <taxon>Ananas</taxon>
    </lineage>
</organism>
<dbReference type="PANTHER" id="PTHR33912">
    <property type="entry name" value="OS01G0939400 PROTEIN"/>
    <property type="match status" value="1"/>
</dbReference>
<feature type="region of interest" description="Disordered" evidence="1">
    <location>
        <begin position="1"/>
        <end position="59"/>
    </location>
</feature>
<dbReference type="EMBL" id="LR862151">
    <property type="protein sequence ID" value="CAD1833406.1"/>
    <property type="molecule type" value="Genomic_DNA"/>
</dbReference>
<dbReference type="PANTHER" id="PTHR33912:SF3">
    <property type="entry name" value="OS01G0939400 PROTEIN"/>
    <property type="match status" value="1"/>
</dbReference>
<feature type="compositionally biased region" description="Acidic residues" evidence="1">
    <location>
        <begin position="1"/>
        <end position="37"/>
    </location>
</feature>
<gene>
    <name evidence="2" type="ORF">CB5_LOCUS16617</name>
</gene>
<sequence length="199" mass="21250">MASLVDYDDDDDDDESSSEAEAEAEAVETIADAEAEEEAKSTAAPSEGSVARPSPPPQNQVLDGCGVDLWRRSVNGVLYLLAPKLECCLAFGPTSFDELPDASLLLASPSAPTHQTIGSYHSSRVAAAMSDSASKKRESNGSAFQHPPSKQPRGQLRHLRNVPDTMGDALIPPQLRGRSNVVTEDVSKLFVSRRRESSG</sequence>
<evidence type="ECO:0000256" key="1">
    <source>
        <dbReference type="SAM" id="MobiDB-lite"/>
    </source>
</evidence>
<dbReference type="InterPro" id="IPR040381">
    <property type="entry name" value="At4g14450-like"/>
</dbReference>